<dbReference type="EMBL" id="BGPR01010539">
    <property type="protein sequence ID" value="GBN46694.1"/>
    <property type="molecule type" value="Genomic_DNA"/>
</dbReference>
<reference evidence="1 2" key="1">
    <citation type="journal article" date="2019" name="Sci. Rep.">
        <title>Orb-weaving spider Araneus ventricosus genome elucidates the spidroin gene catalogue.</title>
        <authorList>
            <person name="Kono N."/>
            <person name="Nakamura H."/>
            <person name="Ohtoshi R."/>
            <person name="Moran D.A.P."/>
            <person name="Shinohara A."/>
            <person name="Yoshida Y."/>
            <person name="Fujiwara M."/>
            <person name="Mori M."/>
            <person name="Tomita M."/>
            <person name="Arakawa K."/>
        </authorList>
    </citation>
    <scope>NUCLEOTIDE SEQUENCE [LARGE SCALE GENOMIC DNA]</scope>
</reference>
<accession>A0A4Y2P5L9</accession>
<gene>
    <name evidence="1" type="ORF">AVEN_273774_1</name>
</gene>
<organism evidence="1 2">
    <name type="scientific">Araneus ventricosus</name>
    <name type="common">Orbweaver spider</name>
    <name type="synonym">Epeira ventricosa</name>
    <dbReference type="NCBI Taxonomy" id="182803"/>
    <lineage>
        <taxon>Eukaryota</taxon>
        <taxon>Metazoa</taxon>
        <taxon>Ecdysozoa</taxon>
        <taxon>Arthropoda</taxon>
        <taxon>Chelicerata</taxon>
        <taxon>Arachnida</taxon>
        <taxon>Araneae</taxon>
        <taxon>Araneomorphae</taxon>
        <taxon>Entelegynae</taxon>
        <taxon>Araneoidea</taxon>
        <taxon>Araneidae</taxon>
        <taxon>Araneus</taxon>
    </lineage>
</organism>
<proteinExistence type="predicted"/>
<evidence type="ECO:0000313" key="2">
    <source>
        <dbReference type="Proteomes" id="UP000499080"/>
    </source>
</evidence>
<comment type="caution">
    <text evidence="1">The sequence shown here is derived from an EMBL/GenBank/DDBJ whole genome shotgun (WGS) entry which is preliminary data.</text>
</comment>
<dbReference type="AlphaFoldDB" id="A0A4Y2P5L9"/>
<keyword evidence="2" id="KW-1185">Reference proteome</keyword>
<sequence>MGCSLSQNGTIGRLEAVLKDNGTGYQKWDCPVQNGTIGRPEDVLGGNGIVLFKTEQLGEPEAVLGDNETGYQKTGFSCSKRDNWASRSYAWGRRDCPVQNGTSGHIKYTMSFEVFHFSSFYNPNRIIQRFPTFLVVWTTCCVKNILRPTN</sequence>
<name>A0A4Y2P5L9_ARAVE</name>
<evidence type="ECO:0000313" key="1">
    <source>
        <dbReference type="EMBL" id="GBN46694.1"/>
    </source>
</evidence>
<dbReference type="Proteomes" id="UP000499080">
    <property type="component" value="Unassembled WGS sequence"/>
</dbReference>
<protein>
    <submittedName>
        <fullName evidence="1">Uncharacterized protein</fullName>
    </submittedName>
</protein>